<keyword evidence="3 5" id="KW-0238">DNA-binding</keyword>
<dbReference type="PROSITE" id="PS51900">
    <property type="entry name" value="CB"/>
    <property type="match status" value="1"/>
</dbReference>
<dbReference type="GO" id="GO:0015074">
    <property type="term" value="P:DNA integration"/>
    <property type="evidence" value="ECO:0007669"/>
    <property type="project" value="UniProtKB-KW"/>
</dbReference>
<dbReference type="InterPro" id="IPR044068">
    <property type="entry name" value="CB"/>
</dbReference>
<name>A0A0C2R639_9BACL</name>
<dbReference type="InterPro" id="IPR050090">
    <property type="entry name" value="Tyrosine_recombinase_XerCD"/>
</dbReference>
<dbReference type="RefSeq" id="WP_041088450.1">
    <property type="nucleotide sequence ID" value="NZ_JXRP01000017.1"/>
</dbReference>
<dbReference type="Proteomes" id="UP000031938">
    <property type="component" value="Unassembled WGS sequence"/>
</dbReference>
<evidence type="ECO:0008006" key="10">
    <source>
        <dbReference type="Google" id="ProtNLM"/>
    </source>
</evidence>
<comment type="similarity">
    <text evidence="1">Belongs to the 'phage' integrase family.</text>
</comment>
<organism evidence="8 9">
    <name type="scientific">Jeotgalibacillus soli</name>
    <dbReference type="NCBI Taxonomy" id="889306"/>
    <lineage>
        <taxon>Bacteria</taxon>
        <taxon>Bacillati</taxon>
        <taxon>Bacillota</taxon>
        <taxon>Bacilli</taxon>
        <taxon>Bacillales</taxon>
        <taxon>Caryophanaceae</taxon>
        <taxon>Jeotgalibacillus</taxon>
    </lineage>
</organism>
<keyword evidence="2" id="KW-0229">DNA integration</keyword>
<dbReference type="CDD" id="cd01189">
    <property type="entry name" value="INT_ICEBs1_C_like"/>
    <property type="match status" value="1"/>
</dbReference>
<dbReference type="PANTHER" id="PTHR30349:SF64">
    <property type="entry name" value="PROPHAGE INTEGRASE INTD-RELATED"/>
    <property type="match status" value="1"/>
</dbReference>
<keyword evidence="4" id="KW-0233">DNA recombination</keyword>
<gene>
    <name evidence="8" type="ORF">KP78_20740</name>
</gene>
<dbReference type="PATRIC" id="fig|889306.3.peg.2091"/>
<dbReference type="InterPro" id="IPR011010">
    <property type="entry name" value="DNA_brk_join_enz"/>
</dbReference>
<evidence type="ECO:0000313" key="8">
    <source>
        <dbReference type="EMBL" id="KIL45725.1"/>
    </source>
</evidence>
<evidence type="ECO:0000256" key="1">
    <source>
        <dbReference type="ARBA" id="ARBA00008857"/>
    </source>
</evidence>
<evidence type="ECO:0000256" key="5">
    <source>
        <dbReference type="PROSITE-ProRule" id="PRU01248"/>
    </source>
</evidence>
<keyword evidence="9" id="KW-1185">Reference proteome</keyword>
<dbReference type="PANTHER" id="PTHR30349">
    <property type="entry name" value="PHAGE INTEGRASE-RELATED"/>
    <property type="match status" value="1"/>
</dbReference>
<dbReference type="SUPFAM" id="SSF56349">
    <property type="entry name" value="DNA breaking-rejoining enzymes"/>
    <property type="match status" value="1"/>
</dbReference>
<evidence type="ECO:0000259" key="7">
    <source>
        <dbReference type="PROSITE" id="PS51900"/>
    </source>
</evidence>
<accession>A0A0C2R639</accession>
<sequence>MGSVRQRGDDKWELRVDLGRDGKGKRIIRTKTVKAKNKTAANKLLLEYEYEVMTGSYQAPEKIKFADFVTEWKEKYARKILQESTRELYDSVIKNYLIPEFGSMVVKDINAMRVIHFLDNVKAFKKDGELSSSTKRDIYRVLRNVMQRAEDWEVIKNNPVKKIKMPKVETMKVDNVYSIAEVKELTEKLQHEYLHWKCFIYLALYGGLRRSEALALELDSIDTEKGTITVSKAIVRGEKGKGKVKEPKTKKSGRTLSVPQFVVESLFLLSKEVKINKIKMGPSYNQKENWLICNEYGHAYYPTSPNKWWKKFCLRNDMRYIAIHDLRHTHVSICLYSGIDPNTTSKRAGHSSIKTTIDIYGHQIIEADQDAAAKLNEQFNPRKQVN</sequence>
<dbReference type="InterPro" id="IPR013762">
    <property type="entry name" value="Integrase-like_cat_sf"/>
</dbReference>
<reference evidence="8 9" key="1">
    <citation type="submission" date="2015-01" db="EMBL/GenBank/DDBJ databases">
        <title>Genome sequencing of Jeotgalibacillus soli.</title>
        <authorList>
            <person name="Goh K.M."/>
            <person name="Chan K.-G."/>
            <person name="Yaakop A.S."/>
            <person name="Ee R."/>
            <person name="Gan H.M."/>
            <person name="Chan C.S."/>
        </authorList>
    </citation>
    <scope>NUCLEOTIDE SEQUENCE [LARGE SCALE GENOMIC DNA]</scope>
    <source>
        <strain evidence="8 9">P9</strain>
    </source>
</reference>
<dbReference type="Gene3D" id="1.10.443.10">
    <property type="entry name" value="Intergrase catalytic core"/>
    <property type="match status" value="1"/>
</dbReference>
<dbReference type="InterPro" id="IPR010998">
    <property type="entry name" value="Integrase_recombinase_N"/>
</dbReference>
<dbReference type="Pfam" id="PF14659">
    <property type="entry name" value="Phage_int_SAM_3"/>
    <property type="match status" value="1"/>
</dbReference>
<dbReference type="STRING" id="889306.KP78_20740"/>
<proteinExistence type="inferred from homology"/>
<dbReference type="InterPro" id="IPR002104">
    <property type="entry name" value="Integrase_catalytic"/>
</dbReference>
<dbReference type="OrthoDB" id="9803188at2"/>
<dbReference type="InterPro" id="IPR004107">
    <property type="entry name" value="Integrase_SAM-like_N"/>
</dbReference>
<evidence type="ECO:0000256" key="3">
    <source>
        <dbReference type="ARBA" id="ARBA00023125"/>
    </source>
</evidence>
<feature type="domain" description="Tyr recombinase" evidence="6">
    <location>
        <begin position="172"/>
        <end position="374"/>
    </location>
</feature>
<dbReference type="PROSITE" id="PS51898">
    <property type="entry name" value="TYR_RECOMBINASE"/>
    <property type="match status" value="1"/>
</dbReference>
<evidence type="ECO:0000313" key="9">
    <source>
        <dbReference type="Proteomes" id="UP000031938"/>
    </source>
</evidence>
<feature type="domain" description="Core-binding (CB)" evidence="7">
    <location>
        <begin position="63"/>
        <end position="150"/>
    </location>
</feature>
<comment type="caution">
    <text evidence="8">The sequence shown here is derived from an EMBL/GenBank/DDBJ whole genome shotgun (WGS) entry which is preliminary data.</text>
</comment>
<evidence type="ECO:0000256" key="4">
    <source>
        <dbReference type="ARBA" id="ARBA00023172"/>
    </source>
</evidence>
<protein>
    <recommendedName>
        <fullName evidence="10">Integrase</fullName>
    </recommendedName>
</protein>
<dbReference type="Gene3D" id="1.10.150.130">
    <property type="match status" value="1"/>
</dbReference>
<dbReference type="EMBL" id="JXRP01000017">
    <property type="protein sequence ID" value="KIL45725.1"/>
    <property type="molecule type" value="Genomic_DNA"/>
</dbReference>
<evidence type="ECO:0000256" key="2">
    <source>
        <dbReference type="ARBA" id="ARBA00022908"/>
    </source>
</evidence>
<evidence type="ECO:0000259" key="6">
    <source>
        <dbReference type="PROSITE" id="PS51898"/>
    </source>
</evidence>
<dbReference type="AlphaFoldDB" id="A0A0C2R639"/>
<dbReference type="GO" id="GO:0006310">
    <property type="term" value="P:DNA recombination"/>
    <property type="evidence" value="ECO:0007669"/>
    <property type="project" value="UniProtKB-KW"/>
</dbReference>
<dbReference type="Pfam" id="PF00589">
    <property type="entry name" value="Phage_integrase"/>
    <property type="match status" value="1"/>
</dbReference>
<dbReference type="GO" id="GO:0003677">
    <property type="term" value="F:DNA binding"/>
    <property type="evidence" value="ECO:0007669"/>
    <property type="project" value="UniProtKB-UniRule"/>
</dbReference>